<evidence type="ECO:0000256" key="1">
    <source>
        <dbReference type="SAM" id="SignalP"/>
    </source>
</evidence>
<dbReference type="RefSeq" id="XP_017779693.1">
    <property type="nucleotide sequence ID" value="XM_017924204.1"/>
</dbReference>
<organism evidence="2 3">
    <name type="scientific">Nicrophorus vespilloides</name>
    <name type="common">Boreal carrion beetle</name>
    <dbReference type="NCBI Taxonomy" id="110193"/>
    <lineage>
        <taxon>Eukaryota</taxon>
        <taxon>Metazoa</taxon>
        <taxon>Ecdysozoa</taxon>
        <taxon>Arthropoda</taxon>
        <taxon>Hexapoda</taxon>
        <taxon>Insecta</taxon>
        <taxon>Pterygota</taxon>
        <taxon>Neoptera</taxon>
        <taxon>Endopterygota</taxon>
        <taxon>Coleoptera</taxon>
        <taxon>Polyphaga</taxon>
        <taxon>Staphyliniformia</taxon>
        <taxon>Silphidae</taxon>
        <taxon>Nicrophorinae</taxon>
        <taxon>Nicrophorus</taxon>
    </lineage>
</organism>
<dbReference type="PANTHER" id="PTHR11257:SF12">
    <property type="entry name" value="EJACULATORY BULB-SPECIFIC PROTEIN 3-RELATED"/>
    <property type="match status" value="1"/>
</dbReference>
<dbReference type="InterPro" id="IPR005055">
    <property type="entry name" value="A10/PebIII"/>
</dbReference>
<accession>A0ABM1MYP3</accession>
<proteinExistence type="predicted"/>
<dbReference type="PANTHER" id="PTHR11257">
    <property type="entry name" value="CHEMOSENSORY PROTEIN-RELATED"/>
    <property type="match status" value="1"/>
</dbReference>
<feature type="chain" id="PRO_5047237770" evidence="1">
    <location>
        <begin position="20"/>
        <end position="130"/>
    </location>
</feature>
<gene>
    <name evidence="3" type="primary">LOC108564980</name>
</gene>
<reference evidence="3" key="1">
    <citation type="submission" date="2025-08" db="UniProtKB">
        <authorList>
            <consortium name="RefSeq"/>
        </authorList>
    </citation>
    <scope>IDENTIFICATION</scope>
    <source>
        <tissue evidence="3">Whole Larva</tissue>
    </source>
</reference>
<dbReference type="Pfam" id="PF03392">
    <property type="entry name" value="OS-D"/>
    <property type="match status" value="1"/>
</dbReference>
<evidence type="ECO:0000313" key="2">
    <source>
        <dbReference type="Proteomes" id="UP000695000"/>
    </source>
</evidence>
<sequence>MKGFAVFGLLVVVLVAVSARPEEKYTDKYDNIDLDEILSNKRLLKNYTNCLLGKGNCSPDGADLKKVLPEAIKTECAKCTENQRKGSRKVLRHLIDNEPEIWAELEKEYDPSGEYAAKYREMAKKEGINI</sequence>
<protein>
    <submittedName>
        <fullName evidence="3">Ejaculatory bulb-specific protein 3-like</fullName>
    </submittedName>
</protein>
<dbReference type="InterPro" id="IPR036682">
    <property type="entry name" value="OS_D_A10/PebIII_sf"/>
</dbReference>
<feature type="signal peptide" evidence="1">
    <location>
        <begin position="1"/>
        <end position="19"/>
    </location>
</feature>
<dbReference type="Gene3D" id="1.10.2080.10">
    <property type="entry name" value="Insect odorant-binding protein A10/Ejaculatory bulb-specific protein 3"/>
    <property type="match status" value="1"/>
</dbReference>
<keyword evidence="2" id="KW-1185">Reference proteome</keyword>
<name>A0ABM1MYP3_NICVS</name>
<dbReference type="SUPFAM" id="SSF100910">
    <property type="entry name" value="Chemosensory protein Csp2"/>
    <property type="match status" value="1"/>
</dbReference>
<evidence type="ECO:0000313" key="3">
    <source>
        <dbReference type="RefSeq" id="XP_017779693.1"/>
    </source>
</evidence>
<dbReference type="Proteomes" id="UP000695000">
    <property type="component" value="Unplaced"/>
</dbReference>
<keyword evidence="1" id="KW-0732">Signal</keyword>
<dbReference type="GeneID" id="108564980"/>